<keyword evidence="1" id="KW-0472">Membrane</keyword>
<dbReference type="KEGG" id="niy:FQ775_17050"/>
<evidence type="ECO:0008006" key="4">
    <source>
        <dbReference type="Google" id="ProtNLM"/>
    </source>
</evidence>
<evidence type="ECO:0000313" key="2">
    <source>
        <dbReference type="EMBL" id="QDZ01948.1"/>
    </source>
</evidence>
<feature type="transmembrane region" description="Helical" evidence="1">
    <location>
        <begin position="70"/>
        <end position="93"/>
    </location>
</feature>
<name>A0A5B8L329_9HYPH</name>
<proteinExistence type="predicted"/>
<organism evidence="2 3">
    <name type="scientific">Nitratireductor mangrovi</name>
    <dbReference type="NCBI Taxonomy" id="2599600"/>
    <lineage>
        <taxon>Bacteria</taxon>
        <taxon>Pseudomonadati</taxon>
        <taxon>Pseudomonadota</taxon>
        <taxon>Alphaproteobacteria</taxon>
        <taxon>Hyphomicrobiales</taxon>
        <taxon>Phyllobacteriaceae</taxon>
        <taxon>Nitratireductor</taxon>
    </lineage>
</organism>
<keyword evidence="3" id="KW-1185">Reference proteome</keyword>
<dbReference type="Proteomes" id="UP000321389">
    <property type="component" value="Chromosome"/>
</dbReference>
<gene>
    <name evidence="2" type="ORF">FQ775_17050</name>
</gene>
<keyword evidence="1" id="KW-0812">Transmembrane</keyword>
<dbReference type="OrthoDB" id="9808748at2"/>
<keyword evidence="1" id="KW-1133">Transmembrane helix</keyword>
<dbReference type="Gene3D" id="1.20.210.10">
    <property type="entry name" value="Cytochrome c oxidase-like, subunit I domain"/>
    <property type="match status" value="1"/>
</dbReference>
<feature type="transmembrane region" description="Helical" evidence="1">
    <location>
        <begin position="99"/>
        <end position="120"/>
    </location>
</feature>
<accession>A0A5B8L329</accession>
<feature type="transmembrane region" description="Helical" evidence="1">
    <location>
        <begin position="37"/>
        <end position="58"/>
    </location>
</feature>
<dbReference type="AlphaFoldDB" id="A0A5B8L329"/>
<sequence>MPRIATMFFKFAVVFLLLGILMGLQMAISGNHNVIGAHAHSNLLGWVTSAVFGGYYALNPAKAETRLAGIHFWIYTVSIAIMIPALYLFYLGYQAVEPLLPITSIAALVAVLVFAVVVYAPAVPSSGRAKLSPAE</sequence>
<dbReference type="InterPro" id="IPR036927">
    <property type="entry name" value="Cyt_c_oxase-like_su1_sf"/>
</dbReference>
<evidence type="ECO:0000313" key="3">
    <source>
        <dbReference type="Proteomes" id="UP000321389"/>
    </source>
</evidence>
<dbReference type="EMBL" id="CP042301">
    <property type="protein sequence ID" value="QDZ01948.1"/>
    <property type="molecule type" value="Genomic_DNA"/>
</dbReference>
<reference evidence="2" key="1">
    <citation type="submission" date="2020-04" db="EMBL/GenBank/DDBJ databases">
        <title>Nitratireductor sp. nov. isolated from mangrove soil.</title>
        <authorList>
            <person name="Ye Y."/>
        </authorList>
    </citation>
    <scope>NUCLEOTIDE SEQUENCE</scope>
    <source>
        <strain evidence="2">SY7</strain>
    </source>
</reference>
<evidence type="ECO:0000256" key="1">
    <source>
        <dbReference type="SAM" id="Phobius"/>
    </source>
</evidence>
<dbReference type="RefSeq" id="WP_146300589.1">
    <property type="nucleotide sequence ID" value="NZ_CP042301.2"/>
</dbReference>
<dbReference type="SUPFAM" id="SSF81442">
    <property type="entry name" value="Cytochrome c oxidase subunit I-like"/>
    <property type="match status" value="1"/>
</dbReference>
<protein>
    <recommendedName>
        <fullName evidence="4">Cbb3-type cytochrome c oxidase subunit I</fullName>
    </recommendedName>
</protein>